<organism evidence="2 3">
    <name type="scientific">Niveispirillum cyanobacteriorum</name>
    <dbReference type="NCBI Taxonomy" id="1612173"/>
    <lineage>
        <taxon>Bacteria</taxon>
        <taxon>Pseudomonadati</taxon>
        <taxon>Pseudomonadota</taxon>
        <taxon>Alphaproteobacteria</taxon>
        <taxon>Rhodospirillales</taxon>
        <taxon>Azospirillaceae</taxon>
        <taxon>Niveispirillum</taxon>
    </lineage>
</organism>
<evidence type="ECO:0000313" key="3">
    <source>
        <dbReference type="Proteomes" id="UP000234752"/>
    </source>
</evidence>
<dbReference type="EMBL" id="CP025611">
    <property type="protein sequence ID" value="AUN31120.1"/>
    <property type="molecule type" value="Genomic_DNA"/>
</dbReference>
<dbReference type="SUPFAM" id="SSF53335">
    <property type="entry name" value="S-adenosyl-L-methionine-dependent methyltransferases"/>
    <property type="match status" value="1"/>
</dbReference>
<evidence type="ECO:0000313" key="2">
    <source>
        <dbReference type="EMBL" id="AUN31120.1"/>
    </source>
</evidence>
<dbReference type="RefSeq" id="WP_102112732.1">
    <property type="nucleotide sequence ID" value="NZ_BMGN01000011.1"/>
</dbReference>
<dbReference type="InterPro" id="IPR029063">
    <property type="entry name" value="SAM-dependent_MTases_sf"/>
</dbReference>
<protein>
    <submittedName>
        <fullName evidence="2">Phospholipid methyltransferase</fullName>
    </submittedName>
</protein>
<evidence type="ECO:0000256" key="1">
    <source>
        <dbReference type="ARBA" id="ARBA00022691"/>
    </source>
</evidence>
<dbReference type="InterPro" id="IPR020596">
    <property type="entry name" value="rRNA_Ade_Mease_Trfase_CS"/>
</dbReference>
<name>A0A2K9ND95_9PROT</name>
<sequence length="198" mass="22025">MIHRHATVRTHQDASAAWLFFKRWLANPLSMASITPSAPSLSRLMAEQITRGPDEVVVEFGGGTGSVTRAILEAGVPADKLYTVERDPELADYLRRHYPGIHVLEGDVADIRAMLPDDLKGKVGTVLVCLPMILIPAEDQGRIVDAIFDIMPPGRAFYSYTYSARSPVKRRALSLKGRRVGFTIANIPPASVWRFWRE</sequence>
<dbReference type="Proteomes" id="UP000234752">
    <property type="component" value="Chromosome eg_1"/>
</dbReference>
<keyword evidence="2" id="KW-0489">Methyltransferase</keyword>
<keyword evidence="2" id="KW-0808">Transferase</keyword>
<proteinExistence type="predicted"/>
<gene>
    <name evidence="2" type="ORF">C0V82_13390</name>
</gene>
<dbReference type="OrthoDB" id="9805585at2"/>
<dbReference type="AlphaFoldDB" id="A0A2K9ND95"/>
<dbReference type="PROSITE" id="PS01131">
    <property type="entry name" value="RRNA_A_DIMETH"/>
    <property type="match status" value="1"/>
</dbReference>
<reference evidence="2 3" key="1">
    <citation type="submission" date="2017-12" db="EMBL/GenBank/DDBJ databases">
        <title>Genomes of bacteria within cyanobacterial aggregates.</title>
        <authorList>
            <person name="Cai H."/>
        </authorList>
    </citation>
    <scope>NUCLEOTIDE SEQUENCE [LARGE SCALE GENOMIC DNA]</scope>
    <source>
        <strain evidence="2 3">TH16</strain>
    </source>
</reference>
<keyword evidence="3" id="KW-1185">Reference proteome</keyword>
<keyword evidence="1" id="KW-0949">S-adenosyl-L-methionine</keyword>
<dbReference type="Gene3D" id="3.40.50.150">
    <property type="entry name" value="Vaccinia Virus protein VP39"/>
    <property type="match status" value="1"/>
</dbReference>
<dbReference type="GO" id="GO:0000179">
    <property type="term" value="F:rRNA (adenine-N6,N6-)-dimethyltransferase activity"/>
    <property type="evidence" value="ECO:0007669"/>
    <property type="project" value="InterPro"/>
</dbReference>
<accession>A0A2K9ND95</accession>
<dbReference type="CDD" id="cd02440">
    <property type="entry name" value="AdoMet_MTases"/>
    <property type="match status" value="1"/>
</dbReference>
<dbReference type="KEGG" id="ncb:C0V82_13390"/>